<evidence type="ECO:0000256" key="1">
    <source>
        <dbReference type="ARBA" id="ARBA00004328"/>
    </source>
</evidence>
<protein>
    <submittedName>
        <fullName evidence="4">Portal protein</fullName>
    </submittedName>
</protein>
<proteinExistence type="predicted"/>
<evidence type="ECO:0000313" key="4">
    <source>
        <dbReference type="EMBL" id="MFD2138814.1"/>
    </source>
</evidence>
<dbReference type="Proteomes" id="UP001597299">
    <property type="component" value="Unassembled WGS sequence"/>
</dbReference>
<comment type="caution">
    <text evidence="4">The sequence shown here is derived from an EMBL/GenBank/DDBJ whole genome shotgun (WGS) entry which is preliminary data.</text>
</comment>
<evidence type="ECO:0000313" key="5">
    <source>
        <dbReference type="Proteomes" id="UP001597299"/>
    </source>
</evidence>
<evidence type="ECO:0000256" key="3">
    <source>
        <dbReference type="ARBA" id="ARBA00023219"/>
    </source>
</evidence>
<gene>
    <name evidence="4" type="ORF">ACFSNC_00230</name>
</gene>
<dbReference type="Pfam" id="PF12236">
    <property type="entry name" value="Head-tail_con"/>
    <property type="match status" value="1"/>
</dbReference>
<comment type="subcellular location">
    <subcellularLocation>
        <location evidence="1">Virion</location>
    </subcellularLocation>
</comment>
<accession>A0ABW4YRT6</accession>
<keyword evidence="5" id="KW-1185">Reference proteome</keyword>
<keyword evidence="2" id="KW-1188">Viral release from host cell</keyword>
<dbReference type="EMBL" id="JBHUHD010000001">
    <property type="protein sequence ID" value="MFD2138814.1"/>
    <property type="molecule type" value="Genomic_DNA"/>
</dbReference>
<reference evidence="5" key="1">
    <citation type="journal article" date="2019" name="Int. J. Syst. Evol. Microbiol.">
        <title>The Global Catalogue of Microorganisms (GCM) 10K type strain sequencing project: providing services to taxonomists for standard genome sequencing and annotation.</title>
        <authorList>
            <consortium name="The Broad Institute Genomics Platform"/>
            <consortium name="The Broad Institute Genome Sequencing Center for Infectious Disease"/>
            <person name="Wu L."/>
            <person name="Ma J."/>
        </authorList>
    </citation>
    <scope>NUCLEOTIDE SEQUENCE [LARGE SCALE GENOMIC DNA]</scope>
    <source>
        <strain evidence="5">CCM 7435</strain>
    </source>
</reference>
<sequence length="542" mass="59896">MAEEAAGGQSSEIKALKARRGNAQTIRDQFQPLLDDAFKYAIPYRKDTRDDGPGAERVSEVYDHTAIVSAFRFGGKLQSDLVPPGDTFFKLEPGPLVTDEKLRDDLARELDGVRNVIAAALLDGEWDNAFAEMALDLSAGTGAMLILEGEGEKLARFMTAPISEILLEAGGYGDISAIFWKRKWSVRSIRETWPRAKFGTWLSETFEKKPETEVELFQDTVWDPKKKRWVHTVWCEQNDTPLSVKPYRTCPWLTPRYFKVSGEVYGRGPVMLAMPTIRTLNTAQRYTLQAAAIAMIGIYTAIDDGVFNPDHSPIAPGMFWKVARNGGTLGPSVQKFPEPRIDLSNLVLNDMKLGVQAAMMDQSLPPDGAAVRSATEILERVKRLANDHFGAFGRLVAEIIVPLVKRLIEIAYARRLIQYETPIDQLLVRVSVSSPLAIARETSRAQKIIQWVEMTKMLLQERSKLVVKDEEALLEVGRVMDVPQQFIVTPEERERMRQADAQAAAIANAAQLGGQIAPLVQAGAALAGPADAATAPPPETAV</sequence>
<dbReference type="InterPro" id="IPR020991">
    <property type="entry name" value="Connector_podovirus"/>
</dbReference>
<keyword evidence="3" id="KW-0231">Viral genome packaging</keyword>
<evidence type="ECO:0000256" key="2">
    <source>
        <dbReference type="ARBA" id="ARBA00022612"/>
    </source>
</evidence>
<name>A0ABW4YRT6_9HYPH</name>
<organism evidence="4 5">
    <name type="scientific">Ancylobacter oerskovii</name>
    <dbReference type="NCBI Taxonomy" id="459519"/>
    <lineage>
        <taxon>Bacteria</taxon>
        <taxon>Pseudomonadati</taxon>
        <taxon>Pseudomonadota</taxon>
        <taxon>Alphaproteobacteria</taxon>
        <taxon>Hyphomicrobiales</taxon>
        <taxon>Xanthobacteraceae</taxon>
        <taxon>Ancylobacter</taxon>
    </lineage>
</organism>
<dbReference type="RefSeq" id="WP_213355452.1">
    <property type="nucleotide sequence ID" value="NZ_JAHBGB010000044.1"/>
</dbReference>